<dbReference type="InterPro" id="IPR024079">
    <property type="entry name" value="MetalloPept_cat_dom_sf"/>
</dbReference>
<evidence type="ECO:0000313" key="4">
    <source>
        <dbReference type="WBParaSite" id="ACOC_0001271701-mRNA-1"/>
    </source>
</evidence>
<proteinExistence type="predicted"/>
<dbReference type="Pfam" id="PF01400">
    <property type="entry name" value="Astacin"/>
    <property type="match status" value="1"/>
</dbReference>
<dbReference type="WBParaSite" id="ACOC_0001271701-mRNA-1">
    <property type="protein sequence ID" value="ACOC_0001271701-mRNA-1"/>
    <property type="gene ID" value="ACOC_0001271701"/>
</dbReference>
<dbReference type="OrthoDB" id="5863434at2759"/>
<evidence type="ECO:0000313" key="3">
    <source>
        <dbReference type="Proteomes" id="UP000267027"/>
    </source>
</evidence>
<dbReference type="AlphaFoldDB" id="A0A0R3Q157"/>
<keyword evidence="3" id="KW-1185">Reference proteome</keyword>
<dbReference type="Proteomes" id="UP000267027">
    <property type="component" value="Unassembled WGS sequence"/>
</dbReference>
<reference evidence="4" key="1">
    <citation type="submission" date="2017-02" db="UniProtKB">
        <authorList>
            <consortium name="WormBaseParasite"/>
        </authorList>
    </citation>
    <scope>IDENTIFICATION</scope>
</reference>
<dbReference type="GO" id="GO:0006508">
    <property type="term" value="P:proteolysis"/>
    <property type="evidence" value="ECO:0007669"/>
    <property type="project" value="InterPro"/>
</dbReference>
<dbReference type="Gene3D" id="3.40.390.10">
    <property type="entry name" value="Collagenase (Catalytic Domain)"/>
    <property type="match status" value="1"/>
</dbReference>
<gene>
    <name evidence="2" type="ORF">ACOC_LOCUS12718</name>
</gene>
<reference evidence="2 3" key="2">
    <citation type="submission" date="2018-11" db="EMBL/GenBank/DDBJ databases">
        <authorList>
            <consortium name="Pathogen Informatics"/>
        </authorList>
    </citation>
    <scope>NUCLEOTIDE SEQUENCE [LARGE SCALE GENOMIC DNA]</scope>
    <source>
        <strain evidence="2 3">Costa Rica</strain>
    </source>
</reference>
<evidence type="ECO:0000259" key="1">
    <source>
        <dbReference type="Pfam" id="PF01400"/>
    </source>
</evidence>
<accession>A0A0R3Q157</accession>
<dbReference type="InterPro" id="IPR001506">
    <property type="entry name" value="Peptidase_M12A"/>
</dbReference>
<dbReference type="GO" id="GO:0004222">
    <property type="term" value="F:metalloendopeptidase activity"/>
    <property type="evidence" value="ECO:0007669"/>
    <property type="project" value="InterPro"/>
</dbReference>
<name>A0A0R3Q157_ANGCS</name>
<feature type="domain" description="Peptidase M12A" evidence="1">
    <location>
        <begin position="32"/>
        <end position="94"/>
    </location>
</feature>
<evidence type="ECO:0000313" key="2">
    <source>
        <dbReference type="EMBL" id="VDM64303.1"/>
    </source>
</evidence>
<organism evidence="4">
    <name type="scientific">Angiostrongylus costaricensis</name>
    <name type="common">Nematode worm</name>
    <dbReference type="NCBI Taxonomy" id="334426"/>
    <lineage>
        <taxon>Eukaryota</taxon>
        <taxon>Metazoa</taxon>
        <taxon>Ecdysozoa</taxon>
        <taxon>Nematoda</taxon>
        <taxon>Chromadorea</taxon>
        <taxon>Rhabditida</taxon>
        <taxon>Rhabditina</taxon>
        <taxon>Rhabditomorpha</taxon>
        <taxon>Strongyloidea</taxon>
        <taxon>Metastrongylidae</taxon>
        <taxon>Angiostrongylus</taxon>
    </lineage>
</organism>
<protein>
    <submittedName>
        <fullName evidence="4">Astacin domain-containing protein</fullName>
    </submittedName>
</protein>
<sequence>MRNHYSIRVHEEKLLLQFSSQKGQNVTTVEILDQIVRKVFKMGVKVLEDATCIGFFEDKNARDKVAVIKEDGCSSGNGRNGGDQLLSVGEGFETVRFI</sequence>
<dbReference type="SUPFAM" id="SSF55486">
    <property type="entry name" value="Metalloproteases ('zincins'), catalytic domain"/>
    <property type="match status" value="1"/>
</dbReference>
<dbReference type="EMBL" id="UYYA01005183">
    <property type="protein sequence ID" value="VDM64303.1"/>
    <property type="molecule type" value="Genomic_DNA"/>
</dbReference>